<feature type="signal peptide" evidence="2">
    <location>
        <begin position="1"/>
        <end position="22"/>
    </location>
</feature>
<organism evidence="3 4">
    <name type="scientific">Arundinibacter roseus</name>
    <dbReference type="NCBI Taxonomy" id="2070510"/>
    <lineage>
        <taxon>Bacteria</taxon>
        <taxon>Pseudomonadati</taxon>
        <taxon>Bacteroidota</taxon>
        <taxon>Cytophagia</taxon>
        <taxon>Cytophagales</taxon>
        <taxon>Spirosomataceae</taxon>
        <taxon>Arundinibacter</taxon>
    </lineage>
</organism>
<dbReference type="RefSeq" id="WP_132120629.1">
    <property type="nucleotide sequence ID" value="NZ_SMJU01000013.1"/>
</dbReference>
<proteinExistence type="predicted"/>
<dbReference type="AlphaFoldDB" id="A0A4R4K3C1"/>
<evidence type="ECO:0000313" key="4">
    <source>
        <dbReference type="Proteomes" id="UP000295706"/>
    </source>
</evidence>
<comment type="caution">
    <text evidence="3">The sequence shown here is derived from an EMBL/GenBank/DDBJ whole genome shotgun (WGS) entry which is preliminary data.</text>
</comment>
<dbReference type="EMBL" id="SMJU01000013">
    <property type="protein sequence ID" value="TDB61828.1"/>
    <property type="molecule type" value="Genomic_DNA"/>
</dbReference>
<reference evidence="3 4" key="1">
    <citation type="submission" date="2019-02" db="EMBL/GenBank/DDBJ databases">
        <title>Arundinibacter roseus gen. nov., sp. nov., a new member of the family Cytophagaceae.</title>
        <authorList>
            <person name="Szuroczki S."/>
            <person name="Khayer B."/>
            <person name="Sproer C."/>
            <person name="Toumi M."/>
            <person name="Szabo A."/>
            <person name="Felfoldi T."/>
            <person name="Schumann P."/>
            <person name="Toth E."/>
        </authorList>
    </citation>
    <scope>NUCLEOTIDE SEQUENCE [LARGE SCALE GENOMIC DNA]</scope>
    <source>
        <strain evidence="3 4">DMA-k-7a</strain>
    </source>
</reference>
<dbReference type="Proteomes" id="UP000295706">
    <property type="component" value="Unassembled WGS sequence"/>
</dbReference>
<accession>A0A4R4K3C1</accession>
<feature type="region of interest" description="Disordered" evidence="1">
    <location>
        <begin position="23"/>
        <end position="44"/>
    </location>
</feature>
<keyword evidence="4" id="KW-1185">Reference proteome</keyword>
<name>A0A4R4K3C1_9BACT</name>
<keyword evidence="2" id="KW-0732">Signal</keyword>
<evidence type="ECO:0000256" key="1">
    <source>
        <dbReference type="SAM" id="MobiDB-lite"/>
    </source>
</evidence>
<protein>
    <recommendedName>
        <fullName evidence="5">Lipoprotein</fullName>
    </recommendedName>
</protein>
<feature type="chain" id="PRO_5020758974" description="Lipoprotein" evidence="2">
    <location>
        <begin position="23"/>
        <end position="174"/>
    </location>
</feature>
<evidence type="ECO:0000313" key="3">
    <source>
        <dbReference type="EMBL" id="TDB61828.1"/>
    </source>
</evidence>
<evidence type="ECO:0008006" key="5">
    <source>
        <dbReference type="Google" id="ProtNLM"/>
    </source>
</evidence>
<sequence>MRIFKKVSILASVFLFTQCATTSPSQSPTLGRPTARVDTQPAASSQELTLDKSCPLDKVQWLYASKEVNLAKQQQLAQLIAEAALVDATTLDQMVSNNSNNPLAISSSLKALIDKMAETKTPVSDAFYKEYVNSRMTMCAVIEALRNGSIKKDQSSKVAGTAFKDVVKTFEKFE</sequence>
<evidence type="ECO:0000256" key="2">
    <source>
        <dbReference type="SAM" id="SignalP"/>
    </source>
</evidence>
<gene>
    <name evidence="3" type="ORF">EZE20_18970</name>
</gene>